<dbReference type="SMART" id="SM00487">
    <property type="entry name" value="DEXDc"/>
    <property type="match status" value="1"/>
</dbReference>
<dbReference type="CDD" id="cd09641">
    <property type="entry name" value="Cas3''_I"/>
    <property type="match status" value="1"/>
</dbReference>
<dbReference type="GO" id="GO:0003724">
    <property type="term" value="F:RNA helicase activity"/>
    <property type="evidence" value="ECO:0007669"/>
    <property type="project" value="TreeGrafter"/>
</dbReference>
<organism evidence="12 13">
    <name type="scientific">Lactobacillus amylovorus subsp. animalium DSM 16698</name>
    <dbReference type="NCBI Taxonomy" id="695563"/>
    <lineage>
        <taxon>Bacteria</taxon>
        <taxon>Bacillati</taxon>
        <taxon>Bacillota</taxon>
        <taxon>Bacilli</taxon>
        <taxon>Lactobacillales</taxon>
        <taxon>Lactobacillaceae</taxon>
        <taxon>Lactobacillus</taxon>
        <taxon>Lactobacillus amylovorus subsp. animalium</taxon>
    </lineage>
</organism>
<feature type="domain" description="HD Cas3-type" evidence="11">
    <location>
        <begin position="13"/>
        <end position="217"/>
    </location>
</feature>
<dbReference type="SUPFAM" id="SSF52540">
    <property type="entry name" value="P-loop containing nucleoside triphosphate hydrolases"/>
    <property type="match status" value="1"/>
</dbReference>
<evidence type="ECO:0000256" key="4">
    <source>
        <dbReference type="ARBA" id="ARBA00022723"/>
    </source>
</evidence>
<dbReference type="InterPro" id="IPR011545">
    <property type="entry name" value="DEAD/DEAH_box_helicase_dom"/>
</dbReference>
<evidence type="ECO:0000259" key="11">
    <source>
        <dbReference type="PROSITE" id="PS51643"/>
    </source>
</evidence>
<evidence type="ECO:0000256" key="1">
    <source>
        <dbReference type="ARBA" id="ARBA00006847"/>
    </source>
</evidence>
<keyword evidence="8" id="KW-0067">ATP-binding</keyword>
<keyword evidence="5" id="KW-0547">Nucleotide-binding</keyword>
<dbReference type="InterPro" id="IPR054712">
    <property type="entry name" value="Cas3-like_dom"/>
</dbReference>
<dbReference type="NCBIfam" id="TIGR01596">
    <property type="entry name" value="cas3_HD"/>
    <property type="match status" value="1"/>
</dbReference>
<reference evidence="12 13" key="1">
    <citation type="journal article" date="2015" name="Genome Announc.">
        <title>Expanding the biotechnology potential of lactobacilli through comparative genomics of 213 strains and associated genera.</title>
        <authorList>
            <person name="Sun Z."/>
            <person name="Harris H.M."/>
            <person name="McCann A."/>
            <person name="Guo C."/>
            <person name="Argimon S."/>
            <person name="Zhang W."/>
            <person name="Yang X."/>
            <person name="Jeffery I.B."/>
            <person name="Cooney J.C."/>
            <person name="Kagawa T.F."/>
            <person name="Liu W."/>
            <person name="Song Y."/>
            <person name="Salvetti E."/>
            <person name="Wrobel A."/>
            <person name="Rasinkangas P."/>
            <person name="Parkhill J."/>
            <person name="Rea M.C."/>
            <person name="O'Sullivan O."/>
            <person name="Ritari J."/>
            <person name="Douillard F.P."/>
            <person name="Paul Ross R."/>
            <person name="Yang R."/>
            <person name="Briner A.E."/>
            <person name="Felis G.E."/>
            <person name="de Vos W.M."/>
            <person name="Barrangou R."/>
            <person name="Klaenhammer T.R."/>
            <person name="Caufield P.W."/>
            <person name="Cui Y."/>
            <person name="Zhang H."/>
            <person name="O'Toole P.W."/>
        </authorList>
    </citation>
    <scope>NUCLEOTIDE SEQUENCE [LARGE SCALE GENOMIC DNA]</scope>
    <source>
        <strain evidence="12 13">DSM 16698</strain>
    </source>
</reference>
<dbReference type="GO" id="GO:0051607">
    <property type="term" value="P:defense response to virus"/>
    <property type="evidence" value="ECO:0007669"/>
    <property type="project" value="UniProtKB-KW"/>
</dbReference>
<dbReference type="InterPro" id="IPR038257">
    <property type="entry name" value="CRISPR-assoc_Cas3_HD_sf"/>
</dbReference>
<dbReference type="EMBL" id="JQBQ01000027">
    <property type="protein sequence ID" value="KRN89749.1"/>
    <property type="molecule type" value="Genomic_DNA"/>
</dbReference>
<dbReference type="Pfam" id="PF00270">
    <property type="entry name" value="DEAD"/>
    <property type="match status" value="1"/>
</dbReference>
<dbReference type="Proteomes" id="UP000051529">
    <property type="component" value="Unassembled WGS sequence"/>
</dbReference>
<evidence type="ECO:0000313" key="12">
    <source>
        <dbReference type="EMBL" id="KRN89749.1"/>
    </source>
</evidence>
<protein>
    <submittedName>
        <fullName evidence="12">CRISPR-associated helicase cas3 domain protein</fullName>
    </submittedName>
</protein>
<dbReference type="InterPro" id="IPR014001">
    <property type="entry name" value="Helicase_ATP-bd"/>
</dbReference>
<comment type="caution">
    <text evidence="12">The sequence shown here is derived from an EMBL/GenBank/DDBJ whole genome shotgun (WGS) entry which is preliminary data.</text>
</comment>
<accession>A0A0R2KQ89</accession>
<dbReference type="GO" id="GO:0046872">
    <property type="term" value="F:metal ion binding"/>
    <property type="evidence" value="ECO:0007669"/>
    <property type="project" value="UniProtKB-KW"/>
</dbReference>
<dbReference type="InterPro" id="IPR006474">
    <property type="entry name" value="Helicase_Cas3_CRISPR-ass_core"/>
</dbReference>
<dbReference type="PANTHER" id="PTHR47959">
    <property type="entry name" value="ATP-DEPENDENT RNA HELICASE RHLE-RELATED"/>
    <property type="match status" value="1"/>
</dbReference>
<evidence type="ECO:0000256" key="3">
    <source>
        <dbReference type="ARBA" id="ARBA00022722"/>
    </source>
</evidence>
<dbReference type="GO" id="GO:0005524">
    <property type="term" value="F:ATP binding"/>
    <property type="evidence" value="ECO:0007669"/>
    <property type="project" value="UniProtKB-KW"/>
</dbReference>
<dbReference type="RefSeq" id="WP_056985580.1">
    <property type="nucleotide sequence ID" value="NZ_JQBQ01000027.1"/>
</dbReference>
<evidence type="ECO:0000256" key="5">
    <source>
        <dbReference type="ARBA" id="ARBA00022741"/>
    </source>
</evidence>
<dbReference type="GO" id="GO:0004518">
    <property type="term" value="F:nuclease activity"/>
    <property type="evidence" value="ECO:0007669"/>
    <property type="project" value="UniProtKB-KW"/>
</dbReference>
<dbReference type="InterPro" id="IPR027417">
    <property type="entry name" value="P-loop_NTPase"/>
</dbReference>
<comment type="similarity">
    <text evidence="1">In the N-terminal section; belongs to the CRISPR-associated nuclease Cas3-HD family.</text>
</comment>
<dbReference type="GO" id="GO:0016787">
    <property type="term" value="F:hydrolase activity"/>
    <property type="evidence" value="ECO:0007669"/>
    <property type="project" value="UniProtKB-KW"/>
</dbReference>
<evidence type="ECO:0000256" key="6">
    <source>
        <dbReference type="ARBA" id="ARBA00022801"/>
    </source>
</evidence>
<dbReference type="PROSITE" id="PS51643">
    <property type="entry name" value="HD_CAS3"/>
    <property type="match status" value="1"/>
</dbReference>
<dbReference type="GO" id="GO:0005829">
    <property type="term" value="C:cytosol"/>
    <property type="evidence" value="ECO:0007669"/>
    <property type="project" value="TreeGrafter"/>
</dbReference>
<dbReference type="Gene3D" id="3.40.50.300">
    <property type="entry name" value="P-loop containing nucleotide triphosphate hydrolases"/>
    <property type="match status" value="2"/>
</dbReference>
<dbReference type="NCBIfam" id="TIGR01587">
    <property type="entry name" value="cas3_core"/>
    <property type="match status" value="1"/>
</dbReference>
<evidence type="ECO:0000313" key="13">
    <source>
        <dbReference type="Proteomes" id="UP000051529"/>
    </source>
</evidence>
<dbReference type="GO" id="GO:0003676">
    <property type="term" value="F:nucleic acid binding"/>
    <property type="evidence" value="ECO:0007669"/>
    <property type="project" value="InterPro"/>
</dbReference>
<evidence type="ECO:0000256" key="2">
    <source>
        <dbReference type="ARBA" id="ARBA00009046"/>
    </source>
</evidence>
<evidence type="ECO:0000256" key="7">
    <source>
        <dbReference type="ARBA" id="ARBA00022806"/>
    </source>
</evidence>
<sequence length="809" mass="94543">MNEYLAKSLDQSEGNHCETIVEHTNNLLKQYSLLKQTYPDIFQNFWLSQDRFNDMTKQVDIRSKDDWRLLEIACSYHDLGKMNLRFQKKVKAGQSFCKGEIPHALLSITMLPIDELQKHYTKDQIIALIFAIKWHHERNFSEIDEKHYEDEIEALKKEFASFDYSKLSFPIPPQEPAKVDSKYLTGNLSHRLSSNYEPKIYDEFVILKGLLNRIDYAASGHYEIESKSRVCLSQNILQEWHKKNPVADWNELQKWTYDHRNESIVVVGQTGLGKTESALRWLDNSKSFFVLPLKSAINSIYDRISRIVFQNKSHENLALLHSDMMAKALSEKFDDEDNFEEFVNEERSWSKQLSVATLDQIFNFVYHYKNYEPKLATLAYAKVVIDEIQMYSPDLLGYLIYGLSEIQKFGGKFEIMTATLPPFLIDLLESNGLEFKQAPHPFLDPKVNHRHKVKVLHKQINSDDIINLDRHQKTLVVCNTVKSATELYSELKQKGVSDVHLIHSRFIRKDRNEREKEILEFGQKENHSSGIWIGTQVVEASLDIDFDMLITELSELCGLFQRMGRCYRKRNYEGKEPNVYVFDGGDKLTSGIHESKQEYDDKRYHSVVDYHLFEISKRALAQVDGYLTESDKLKLIDENYTTDKLLDENCQLIDKVNDCIDYLNDLTFLDNPKTKEEVVNTFRNINTIDIIPEQVFLENKDKLEAAAKALNNYIRREDFLDQTEYKKQHQILVKEKIKAREVINNYLVGIPLYIINKVSKKDRWIKDKALNEVGYNILPADFNYDSMTGLSYNDSKNKNAEIDDDDNIF</sequence>
<keyword evidence="9" id="KW-0051">Antiviral defense</keyword>
<keyword evidence="7" id="KW-0347">Helicase</keyword>
<keyword evidence="3" id="KW-0540">Nuclease</keyword>
<name>A0A0R2KQ89_LACAM</name>
<dbReference type="PANTHER" id="PTHR47959:SF16">
    <property type="entry name" value="CRISPR-ASSOCIATED NUCLEASE_HELICASE CAS3-RELATED"/>
    <property type="match status" value="1"/>
</dbReference>
<dbReference type="AlphaFoldDB" id="A0A0R2KQ89"/>
<comment type="similarity">
    <text evidence="2">In the central section; belongs to the CRISPR-associated helicase Cas3 family.</text>
</comment>
<dbReference type="Pfam" id="PF18019">
    <property type="entry name" value="Cas3_HD"/>
    <property type="match status" value="1"/>
</dbReference>
<keyword evidence="6" id="KW-0378">Hydrolase</keyword>
<dbReference type="InterPro" id="IPR050079">
    <property type="entry name" value="DEAD_box_RNA_helicase"/>
</dbReference>
<dbReference type="InterPro" id="IPR006483">
    <property type="entry name" value="CRISPR-assoc_Cas3_HD"/>
</dbReference>
<dbReference type="PATRIC" id="fig|695563.3.peg.876"/>
<evidence type="ECO:0000256" key="8">
    <source>
        <dbReference type="ARBA" id="ARBA00022840"/>
    </source>
</evidence>
<gene>
    <name evidence="12" type="ORF">IV44_GL000824</name>
</gene>
<evidence type="ECO:0000259" key="10">
    <source>
        <dbReference type="PROSITE" id="PS51192"/>
    </source>
</evidence>
<dbReference type="Pfam" id="PF22590">
    <property type="entry name" value="Cas3-like_C_2"/>
    <property type="match status" value="1"/>
</dbReference>
<evidence type="ECO:0000256" key="9">
    <source>
        <dbReference type="ARBA" id="ARBA00023118"/>
    </source>
</evidence>
<dbReference type="Gene3D" id="1.10.3210.30">
    <property type="match status" value="1"/>
</dbReference>
<feature type="domain" description="Helicase ATP-binding" evidence="10">
    <location>
        <begin position="255"/>
        <end position="438"/>
    </location>
</feature>
<proteinExistence type="inferred from homology"/>
<keyword evidence="4" id="KW-0479">Metal-binding</keyword>
<dbReference type="PROSITE" id="PS51192">
    <property type="entry name" value="HELICASE_ATP_BIND_1"/>
    <property type="match status" value="1"/>
</dbReference>